<organism evidence="1 2">
    <name type="scientific">Cyberlindnera jadinii (strain ATCC 18201 / CBS 1600 / BCRC 20928 / JCM 3617 / NBRC 0987 / NRRL Y-1542)</name>
    <name type="common">Torula yeast</name>
    <name type="synonym">Candida utilis</name>
    <dbReference type="NCBI Taxonomy" id="983966"/>
    <lineage>
        <taxon>Eukaryota</taxon>
        <taxon>Fungi</taxon>
        <taxon>Dikarya</taxon>
        <taxon>Ascomycota</taxon>
        <taxon>Saccharomycotina</taxon>
        <taxon>Saccharomycetes</taxon>
        <taxon>Phaffomycetales</taxon>
        <taxon>Phaffomycetaceae</taxon>
        <taxon>Cyberlindnera</taxon>
    </lineage>
</organism>
<protein>
    <submittedName>
        <fullName evidence="1">Uncharacterized protein</fullName>
    </submittedName>
</protein>
<dbReference type="EMBL" id="CDQK01000003">
    <property type="protein sequence ID" value="CEP22920.1"/>
    <property type="molecule type" value="Genomic_DNA"/>
</dbReference>
<dbReference type="GO" id="GO:0043047">
    <property type="term" value="F:single-stranded telomeric DNA binding"/>
    <property type="evidence" value="ECO:0007669"/>
    <property type="project" value="InterPro"/>
</dbReference>
<evidence type="ECO:0000313" key="1">
    <source>
        <dbReference type="EMBL" id="CEP22920.1"/>
    </source>
</evidence>
<dbReference type="Pfam" id="PF12658">
    <property type="entry name" value="Ten1"/>
    <property type="match status" value="1"/>
</dbReference>
<dbReference type="InterPro" id="IPR012340">
    <property type="entry name" value="NA-bd_OB-fold"/>
</dbReference>
<proteinExistence type="predicted"/>
<dbReference type="AlphaFoldDB" id="A0A0H5C488"/>
<dbReference type="GO" id="GO:0016233">
    <property type="term" value="P:telomere capping"/>
    <property type="evidence" value="ECO:0007669"/>
    <property type="project" value="InterPro"/>
</dbReference>
<sequence>MSNLVINTDSLKEHSRENHIVKVRILGMVLEYNALSGFIRVQPIINLTQGRTPLDIRLDQQLQLDNAELCYSGTMVDAMCIYDGDFVSALEIKVIRNDFTTSDRETLRAMSEIKNHPL</sequence>
<gene>
    <name evidence="1" type="ORF">BN1211_3379</name>
</gene>
<dbReference type="InterPro" id="IPR024222">
    <property type="entry name" value="Ten1_fungal"/>
</dbReference>
<reference evidence="2" key="1">
    <citation type="journal article" date="2015" name="J. Biotechnol.">
        <title>The structure of the Cyberlindnera jadinii genome and its relation to Candida utilis analyzed by the occurrence of single nucleotide polymorphisms.</title>
        <authorList>
            <person name="Rupp O."/>
            <person name="Brinkrolf K."/>
            <person name="Buerth C."/>
            <person name="Kunigo M."/>
            <person name="Schneider J."/>
            <person name="Jaenicke S."/>
            <person name="Goesmann A."/>
            <person name="Puehler A."/>
            <person name="Jaeger K.-E."/>
            <person name="Ernst J.F."/>
        </authorList>
    </citation>
    <scope>NUCLEOTIDE SEQUENCE [LARGE SCALE GENOMIC DNA]</scope>
    <source>
        <strain evidence="2">ATCC 18201 / CBS 1600 / BCRC 20928 / JCM 3617 / NBRC 0987 / NRRL Y-1542</strain>
    </source>
</reference>
<dbReference type="Gene3D" id="2.40.50.140">
    <property type="entry name" value="Nucleic acid-binding proteins"/>
    <property type="match status" value="1"/>
</dbReference>
<name>A0A0H5C488_CYBJN</name>
<evidence type="ECO:0000313" key="2">
    <source>
        <dbReference type="Proteomes" id="UP000038830"/>
    </source>
</evidence>
<accession>A0A0H5C488</accession>
<dbReference type="GO" id="GO:1990879">
    <property type="term" value="C:CST complex"/>
    <property type="evidence" value="ECO:0007669"/>
    <property type="project" value="InterPro"/>
</dbReference>
<dbReference type="Proteomes" id="UP000038830">
    <property type="component" value="Unassembled WGS sequence"/>
</dbReference>